<proteinExistence type="predicted"/>
<accession>A0A2P2QIN0</accession>
<name>A0A2P2QIN0_RHIMU</name>
<protein>
    <submittedName>
        <fullName evidence="1">Uncharacterized protein</fullName>
    </submittedName>
</protein>
<evidence type="ECO:0000313" key="1">
    <source>
        <dbReference type="EMBL" id="MBX66765.1"/>
    </source>
</evidence>
<reference evidence="1" key="1">
    <citation type="submission" date="2018-02" db="EMBL/GenBank/DDBJ databases">
        <title>Rhizophora mucronata_Transcriptome.</title>
        <authorList>
            <person name="Meera S.P."/>
            <person name="Sreeshan A."/>
            <person name="Augustine A."/>
        </authorList>
    </citation>
    <scope>NUCLEOTIDE SEQUENCE</scope>
    <source>
        <tissue evidence="1">Leaf</tissue>
    </source>
</reference>
<organism evidence="1">
    <name type="scientific">Rhizophora mucronata</name>
    <name type="common">Asiatic mangrove</name>
    <dbReference type="NCBI Taxonomy" id="61149"/>
    <lineage>
        <taxon>Eukaryota</taxon>
        <taxon>Viridiplantae</taxon>
        <taxon>Streptophyta</taxon>
        <taxon>Embryophyta</taxon>
        <taxon>Tracheophyta</taxon>
        <taxon>Spermatophyta</taxon>
        <taxon>Magnoliopsida</taxon>
        <taxon>eudicotyledons</taxon>
        <taxon>Gunneridae</taxon>
        <taxon>Pentapetalae</taxon>
        <taxon>rosids</taxon>
        <taxon>fabids</taxon>
        <taxon>Malpighiales</taxon>
        <taxon>Rhizophoraceae</taxon>
        <taxon>Rhizophora</taxon>
    </lineage>
</organism>
<dbReference type="AlphaFoldDB" id="A0A2P2QIN0"/>
<sequence length="18" mass="2237">MPMARRIRVRILILRKTI</sequence>
<dbReference type="EMBL" id="GGEC01086281">
    <property type="protein sequence ID" value="MBX66765.1"/>
    <property type="molecule type" value="Transcribed_RNA"/>
</dbReference>